<feature type="compositionally biased region" description="Polar residues" evidence="7">
    <location>
        <begin position="51"/>
        <end position="78"/>
    </location>
</feature>
<comment type="subcellular location">
    <subcellularLocation>
        <location evidence="1">Cell membrane</location>
    </subcellularLocation>
</comment>
<feature type="domain" description="LRRC8 pannexin-like TM region" evidence="8">
    <location>
        <begin position="1"/>
        <end position="143"/>
    </location>
</feature>
<evidence type="ECO:0000313" key="9">
    <source>
        <dbReference type="Ensembl" id="ENSCCNP00000000333.1"/>
    </source>
</evidence>
<dbReference type="InterPro" id="IPR021040">
    <property type="entry name" value="LRRC8_Pannexin-like"/>
</dbReference>
<dbReference type="Pfam" id="PF12534">
    <property type="entry name" value="Pannexin_like"/>
    <property type="match status" value="1"/>
</dbReference>
<keyword evidence="2" id="KW-1003">Cell membrane</keyword>
<organism evidence="9">
    <name type="scientific">Castor canadensis</name>
    <name type="common">American beaver</name>
    <dbReference type="NCBI Taxonomy" id="51338"/>
    <lineage>
        <taxon>Eukaryota</taxon>
        <taxon>Metazoa</taxon>
        <taxon>Chordata</taxon>
        <taxon>Craniata</taxon>
        <taxon>Vertebrata</taxon>
        <taxon>Euteleostomi</taxon>
        <taxon>Mammalia</taxon>
        <taxon>Eutheria</taxon>
        <taxon>Euarchontoglires</taxon>
        <taxon>Glires</taxon>
        <taxon>Rodentia</taxon>
        <taxon>Castorimorpha</taxon>
        <taxon>Castoridae</taxon>
        <taxon>Castor</taxon>
    </lineage>
</organism>
<dbReference type="GO" id="GO:0005886">
    <property type="term" value="C:plasma membrane"/>
    <property type="evidence" value="ECO:0007669"/>
    <property type="project" value="UniProtKB-SubCell"/>
</dbReference>
<evidence type="ECO:0000256" key="2">
    <source>
        <dbReference type="ARBA" id="ARBA00022475"/>
    </source>
</evidence>
<dbReference type="AlphaFoldDB" id="A0A8C0VT52"/>
<evidence type="ECO:0000256" key="5">
    <source>
        <dbReference type="ARBA" id="ARBA00023136"/>
    </source>
</evidence>
<feature type="region of interest" description="Disordered" evidence="7">
    <location>
        <begin position="41"/>
        <end position="78"/>
    </location>
</feature>
<dbReference type="Ensembl" id="ENSCCNT00000000430.1">
    <property type="protein sequence ID" value="ENSCCNP00000000333.1"/>
    <property type="gene ID" value="ENSCCNG00000000395.1"/>
</dbReference>
<protein>
    <recommendedName>
        <fullName evidence="8">LRRC8 pannexin-like TM region domain-containing protein</fullName>
    </recommendedName>
</protein>
<reference evidence="9" key="1">
    <citation type="submission" date="2023-09" db="UniProtKB">
        <authorList>
            <consortium name="Ensembl"/>
        </authorList>
    </citation>
    <scope>IDENTIFICATION</scope>
</reference>
<evidence type="ECO:0000256" key="3">
    <source>
        <dbReference type="ARBA" id="ARBA00022692"/>
    </source>
</evidence>
<proteinExistence type="predicted"/>
<keyword evidence="4" id="KW-1133">Transmembrane helix</keyword>
<sequence length="215" mass="24189">MVSSNFWFKYPKTCSKVEHFVSILGKCFESPWTTKALSETACEDSEENKQRITGAQTLPKHVSTSSDEGSPSASTPMISKTGFKFSAEKPVIEVPSMTILDKKDGEQAKALFEKVRKFRAHVEDSDLIYKLYVVQTVIKTAKRPLPNQYLEFSHLELMGVRGLGTISRGNSSLTQFYELYQPLIMTLDLKSSQSIDLNATFHSTVCKQQHPKEVP</sequence>
<keyword evidence="6" id="KW-1015">Disulfide bond</keyword>
<evidence type="ECO:0000256" key="6">
    <source>
        <dbReference type="ARBA" id="ARBA00023157"/>
    </source>
</evidence>
<keyword evidence="5" id="KW-0472">Membrane</keyword>
<keyword evidence="3" id="KW-0812">Transmembrane</keyword>
<evidence type="ECO:0000256" key="4">
    <source>
        <dbReference type="ARBA" id="ARBA00022989"/>
    </source>
</evidence>
<evidence type="ECO:0000256" key="7">
    <source>
        <dbReference type="SAM" id="MobiDB-lite"/>
    </source>
</evidence>
<evidence type="ECO:0000259" key="8">
    <source>
        <dbReference type="Pfam" id="PF12534"/>
    </source>
</evidence>
<accession>A0A8C0VT52</accession>
<evidence type="ECO:0000256" key="1">
    <source>
        <dbReference type="ARBA" id="ARBA00004236"/>
    </source>
</evidence>
<name>A0A8C0VT52_CASCN</name>